<feature type="transmembrane region" description="Helical" evidence="5">
    <location>
        <begin position="441"/>
        <end position="463"/>
    </location>
</feature>
<feature type="transmembrane region" description="Helical" evidence="5">
    <location>
        <begin position="332"/>
        <end position="351"/>
    </location>
</feature>
<feature type="transmembrane region" description="Helical" evidence="5">
    <location>
        <begin position="363"/>
        <end position="380"/>
    </location>
</feature>
<dbReference type="Pfam" id="PF07690">
    <property type="entry name" value="MFS_1"/>
    <property type="match status" value="1"/>
</dbReference>
<keyword evidence="3 5" id="KW-1133">Transmembrane helix</keyword>
<keyword evidence="8" id="KW-1185">Reference proteome</keyword>
<comment type="subcellular location">
    <subcellularLocation>
        <location evidence="1">Membrane</location>
        <topology evidence="1">Multi-pass membrane protein</topology>
    </subcellularLocation>
</comment>
<feature type="transmembrane region" description="Helical" evidence="5">
    <location>
        <begin position="259"/>
        <end position="277"/>
    </location>
</feature>
<sequence length="590" mass="63968">MKHTTNVKCCSISINDRLTRGSFFGTNHRISGITLTNPPPMWRHIQGTRSVSVRVGLLLLLSCSFHVFGPAILADIIIRRRISRTLAMSVQESSVRTPSSRTLRSLDATSLVNETEKPGDLHDGCQYPKGLKLVFIGVALCFALFAGSLDSTITPTAIPRITDQFHSLDDVGWYGSANLLTLATFQLVFGKFYSVFPVKWVYLGAISAFELGCLLISVAPNSNTVIAGRAIVGLGNAGILTGAYTVLSHTVPLRRRPACTALVAATSGTAGVVGPILGGFFTDKLSWRWSFYVNLIIGAFALFVIILSFNFPDTNHELNHVPYKNRIQLSGVLSMVALIPGVISLLLALRWGGSKYPWRSGRIVALFVIFGVLISIFITLQIWKQDQAAFPPRILKHRSIIAGAGFLMCLSASHNILVYFLPDLFPTIKGVTATQSAIDNLPMIIANVLGAIVSGITVTAIGYYTPFHYSVLDPHVYRFQTFIACRTTHILFLGGSVFISVAQSVFTNRLHAGLIRQVPGVNPAIVLKLGATSLRHAVDVKLLPAVLSVYNNALVSAIYVSVAIACLSTVGALAMEWRSVKDKCEDPVPS</sequence>
<evidence type="ECO:0000259" key="6">
    <source>
        <dbReference type="PROSITE" id="PS50850"/>
    </source>
</evidence>
<feature type="transmembrane region" description="Helical" evidence="5">
    <location>
        <begin position="400"/>
        <end position="421"/>
    </location>
</feature>
<dbReference type="Proteomes" id="UP000620124">
    <property type="component" value="Unassembled WGS sequence"/>
</dbReference>
<feature type="transmembrane region" description="Helical" evidence="5">
    <location>
        <begin position="173"/>
        <end position="193"/>
    </location>
</feature>
<dbReference type="PANTHER" id="PTHR23501:SF199">
    <property type="entry name" value="MFS EFFLUX TRANSPORTER INPD-RELATED"/>
    <property type="match status" value="1"/>
</dbReference>
<feature type="transmembrane region" description="Helical" evidence="5">
    <location>
        <begin position="133"/>
        <end position="153"/>
    </location>
</feature>
<evidence type="ECO:0000256" key="5">
    <source>
        <dbReference type="SAM" id="Phobius"/>
    </source>
</evidence>
<dbReference type="Gene3D" id="1.20.1250.20">
    <property type="entry name" value="MFS general substrate transporter like domains"/>
    <property type="match status" value="1"/>
</dbReference>
<dbReference type="AlphaFoldDB" id="A0A8H6YYQ7"/>
<comment type="caution">
    <text evidence="7">The sequence shown here is derived from an EMBL/GenBank/DDBJ whole genome shotgun (WGS) entry which is preliminary data.</text>
</comment>
<keyword evidence="4 5" id="KW-0472">Membrane</keyword>
<dbReference type="GO" id="GO:0022857">
    <property type="term" value="F:transmembrane transporter activity"/>
    <property type="evidence" value="ECO:0007669"/>
    <property type="project" value="InterPro"/>
</dbReference>
<feature type="transmembrane region" description="Helical" evidence="5">
    <location>
        <begin position="289"/>
        <end position="311"/>
    </location>
</feature>
<evidence type="ECO:0000313" key="7">
    <source>
        <dbReference type="EMBL" id="KAF7368948.1"/>
    </source>
</evidence>
<feature type="transmembrane region" description="Helical" evidence="5">
    <location>
        <begin position="483"/>
        <end position="506"/>
    </location>
</feature>
<dbReference type="GO" id="GO:0005886">
    <property type="term" value="C:plasma membrane"/>
    <property type="evidence" value="ECO:0007669"/>
    <property type="project" value="TreeGrafter"/>
</dbReference>
<dbReference type="SUPFAM" id="SSF103473">
    <property type="entry name" value="MFS general substrate transporter"/>
    <property type="match status" value="1"/>
</dbReference>
<feature type="transmembrane region" description="Helical" evidence="5">
    <location>
        <begin position="553"/>
        <end position="574"/>
    </location>
</feature>
<organism evidence="7 8">
    <name type="scientific">Mycena venus</name>
    <dbReference type="NCBI Taxonomy" id="2733690"/>
    <lineage>
        <taxon>Eukaryota</taxon>
        <taxon>Fungi</taxon>
        <taxon>Dikarya</taxon>
        <taxon>Basidiomycota</taxon>
        <taxon>Agaricomycotina</taxon>
        <taxon>Agaricomycetes</taxon>
        <taxon>Agaricomycetidae</taxon>
        <taxon>Agaricales</taxon>
        <taxon>Marasmiineae</taxon>
        <taxon>Mycenaceae</taxon>
        <taxon>Mycena</taxon>
    </lineage>
</organism>
<dbReference type="EMBL" id="JACAZI010000002">
    <property type="protein sequence ID" value="KAF7368948.1"/>
    <property type="molecule type" value="Genomic_DNA"/>
</dbReference>
<feature type="transmembrane region" description="Helical" evidence="5">
    <location>
        <begin position="57"/>
        <end position="78"/>
    </location>
</feature>
<dbReference type="InterPro" id="IPR020846">
    <property type="entry name" value="MFS_dom"/>
</dbReference>
<evidence type="ECO:0000256" key="1">
    <source>
        <dbReference type="ARBA" id="ARBA00004141"/>
    </source>
</evidence>
<dbReference type="PANTHER" id="PTHR23501">
    <property type="entry name" value="MAJOR FACILITATOR SUPERFAMILY"/>
    <property type="match status" value="1"/>
</dbReference>
<evidence type="ECO:0000256" key="4">
    <source>
        <dbReference type="ARBA" id="ARBA00023136"/>
    </source>
</evidence>
<dbReference type="PROSITE" id="PS50850">
    <property type="entry name" value="MFS"/>
    <property type="match status" value="1"/>
</dbReference>
<name>A0A8H6YYQ7_9AGAR</name>
<feature type="transmembrane region" description="Helical" evidence="5">
    <location>
        <begin position="200"/>
        <end position="220"/>
    </location>
</feature>
<proteinExistence type="predicted"/>
<evidence type="ECO:0000313" key="8">
    <source>
        <dbReference type="Proteomes" id="UP000620124"/>
    </source>
</evidence>
<dbReference type="OrthoDB" id="6770063at2759"/>
<evidence type="ECO:0000256" key="3">
    <source>
        <dbReference type="ARBA" id="ARBA00022989"/>
    </source>
</evidence>
<gene>
    <name evidence="7" type="ORF">MVEN_00221000</name>
</gene>
<accession>A0A8H6YYQ7</accession>
<reference evidence="7" key="1">
    <citation type="submission" date="2020-05" db="EMBL/GenBank/DDBJ databases">
        <title>Mycena genomes resolve the evolution of fungal bioluminescence.</title>
        <authorList>
            <person name="Tsai I.J."/>
        </authorList>
    </citation>
    <scope>NUCLEOTIDE SEQUENCE</scope>
    <source>
        <strain evidence="7">CCC161011</strain>
    </source>
</reference>
<dbReference type="InterPro" id="IPR011701">
    <property type="entry name" value="MFS"/>
</dbReference>
<feature type="domain" description="Major facilitator superfamily (MFS) profile" evidence="6">
    <location>
        <begin position="136"/>
        <end position="590"/>
    </location>
</feature>
<protein>
    <submittedName>
        <fullName evidence="7">Major facilitator superfamily transporter</fullName>
    </submittedName>
</protein>
<dbReference type="InterPro" id="IPR036259">
    <property type="entry name" value="MFS_trans_sf"/>
</dbReference>
<feature type="transmembrane region" description="Helical" evidence="5">
    <location>
        <begin position="226"/>
        <end position="247"/>
    </location>
</feature>
<evidence type="ECO:0000256" key="2">
    <source>
        <dbReference type="ARBA" id="ARBA00022692"/>
    </source>
</evidence>
<keyword evidence="2 5" id="KW-0812">Transmembrane</keyword>